<dbReference type="InterPro" id="IPR001680">
    <property type="entry name" value="WD40_rpt"/>
</dbReference>
<dbReference type="SMART" id="SM00320">
    <property type="entry name" value="WD40"/>
    <property type="match status" value="2"/>
</dbReference>
<keyword evidence="8" id="KW-1185">Reference proteome</keyword>
<dbReference type="Pfam" id="PF23411">
    <property type="entry name" value="Beta-prop_Vps41"/>
    <property type="match status" value="1"/>
</dbReference>
<dbReference type="GO" id="GO:0006623">
    <property type="term" value="P:protein targeting to vacuole"/>
    <property type="evidence" value="ECO:0007669"/>
    <property type="project" value="InterPro"/>
</dbReference>
<keyword evidence="3" id="KW-0853">WD repeat</keyword>
<dbReference type="PANTHER" id="PTHR12616">
    <property type="entry name" value="VACUOLAR PROTEIN SORTING VPS41"/>
    <property type="match status" value="1"/>
</dbReference>
<feature type="compositionally biased region" description="Polar residues" evidence="5">
    <location>
        <begin position="999"/>
        <end position="1009"/>
    </location>
</feature>
<dbReference type="SMART" id="SM00299">
    <property type="entry name" value="CLH"/>
    <property type="match status" value="1"/>
</dbReference>
<evidence type="ECO:0000256" key="1">
    <source>
        <dbReference type="ARBA" id="ARBA00022448"/>
    </source>
</evidence>
<dbReference type="Proteomes" id="UP000187455">
    <property type="component" value="Unassembled WGS sequence"/>
</dbReference>
<dbReference type="InterPro" id="IPR036322">
    <property type="entry name" value="WD40_repeat_dom_sf"/>
</dbReference>
<dbReference type="GO" id="GO:0005770">
    <property type="term" value="C:late endosome"/>
    <property type="evidence" value="ECO:0007669"/>
    <property type="project" value="TreeGrafter"/>
</dbReference>
<feature type="region of interest" description="Disordered" evidence="5">
    <location>
        <begin position="806"/>
        <end position="825"/>
    </location>
</feature>
<dbReference type="GO" id="GO:0034058">
    <property type="term" value="P:endosomal vesicle fusion"/>
    <property type="evidence" value="ECO:0007669"/>
    <property type="project" value="TreeGrafter"/>
</dbReference>
<evidence type="ECO:0000256" key="3">
    <source>
        <dbReference type="PROSITE-ProRule" id="PRU00221"/>
    </source>
</evidence>
<evidence type="ECO:0000256" key="5">
    <source>
        <dbReference type="SAM" id="MobiDB-lite"/>
    </source>
</evidence>
<dbReference type="PANTHER" id="PTHR12616:SF1">
    <property type="entry name" value="VACUOLAR PROTEIN SORTING-ASSOCIATED PROTEIN 41 HOMOLOG"/>
    <property type="match status" value="1"/>
</dbReference>
<dbReference type="PROSITE" id="PS50236">
    <property type="entry name" value="CHCR"/>
    <property type="match status" value="1"/>
</dbReference>
<dbReference type="InterPro" id="IPR011990">
    <property type="entry name" value="TPR-like_helical_dom_sf"/>
</dbReference>
<evidence type="ECO:0000259" key="6">
    <source>
        <dbReference type="Pfam" id="PF23411"/>
    </source>
</evidence>
<dbReference type="InterPro" id="IPR015943">
    <property type="entry name" value="WD40/YVTN_repeat-like_dom_sf"/>
</dbReference>
<dbReference type="InterPro" id="IPR045111">
    <property type="entry name" value="Vps41/Vps8"/>
</dbReference>
<dbReference type="STRING" id="133383.A0A1R0H6Y6"/>
<protein>
    <submittedName>
        <fullName evidence="7">Vacuolar protein sorting-associated protein 41-like protein</fullName>
    </submittedName>
</protein>
<dbReference type="EMBL" id="LSSL01000332">
    <property type="protein sequence ID" value="OLY84848.1"/>
    <property type="molecule type" value="Genomic_DNA"/>
</dbReference>
<keyword evidence="1" id="KW-0813">Transport</keyword>
<organism evidence="7 8">
    <name type="scientific">Smittium mucronatum</name>
    <dbReference type="NCBI Taxonomy" id="133383"/>
    <lineage>
        <taxon>Eukaryota</taxon>
        <taxon>Fungi</taxon>
        <taxon>Fungi incertae sedis</taxon>
        <taxon>Zoopagomycota</taxon>
        <taxon>Kickxellomycotina</taxon>
        <taxon>Harpellomycetes</taxon>
        <taxon>Harpellales</taxon>
        <taxon>Legeriomycetaceae</taxon>
        <taxon>Smittium</taxon>
    </lineage>
</organism>
<keyword evidence="2" id="KW-0653">Protein transport</keyword>
<dbReference type="SUPFAM" id="SSF50978">
    <property type="entry name" value="WD40 repeat-like"/>
    <property type="match status" value="1"/>
</dbReference>
<dbReference type="Gene3D" id="1.25.40.10">
    <property type="entry name" value="Tetratricopeptide repeat domain"/>
    <property type="match status" value="1"/>
</dbReference>
<feature type="region of interest" description="Disordered" evidence="5">
    <location>
        <begin position="997"/>
        <end position="1023"/>
    </location>
</feature>
<dbReference type="AlphaFoldDB" id="A0A1R0H6Y6"/>
<dbReference type="GO" id="GO:0016236">
    <property type="term" value="P:macroautophagy"/>
    <property type="evidence" value="ECO:0007669"/>
    <property type="project" value="TreeGrafter"/>
</dbReference>
<dbReference type="Pfam" id="PF23556">
    <property type="entry name" value="TPR_Vps41"/>
    <property type="match status" value="1"/>
</dbReference>
<feature type="domain" description="Vps41 beta-propeller" evidence="6">
    <location>
        <begin position="34"/>
        <end position="393"/>
    </location>
</feature>
<feature type="compositionally biased region" description="Basic and acidic residues" evidence="5">
    <location>
        <begin position="1012"/>
        <end position="1023"/>
    </location>
</feature>
<dbReference type="GO" id="GO:0030897">
    <property type="term" value="C:HOPS complex"/>
    <property type="evidence" value="ECO:0007669"/>
    <property type="project" value="TreeGrafter"/>
</dbReference>
<feature type="repeat" description="WD" evidence="3">
    <location>
        <begin position="82"/>
        <end position="112"/>
    </location>
</feature>
<evidence type="ECO:0000256" key="2">
    <source>
        <dbReference type="ARBA" id="ARBA00022927"/>
    </source>
</evidence>
<comment type="caution">
    <text evidence="7">The sequence shown here is derived from an EMBL/GenBank/DDBJ whole genome shotgun (WGS) entry which is preliminary data.</text>
</comment>
<proteinExistence type="predicted"/>
<evidence type="ECO:0000313" key="7">
    <source>
        <dbReference type="EMBL" id="OLY84848.1"/>
    </source>
</evidence>
<dbReference type="InterPro" id="IPR000547">
    <property type="entry name" value="Clathrin_H-chain/VPS_repeat"/>
</dbReference>
<sequence>MSAPDENKLQVEDFEARSVSVEEEDDIYEPFFSYKKITGELSDLFSQDSLSVAVVAEKFLVLGTHWGHVLIVDLKGNVSKRWHSHGAAVTSLSYTKNNDFLVSGGDDGKVVLHEVFSDSRKIVADHQRPVKAVAIESTYNGQEGKIVSGGLLGKLIVHEDRKWPLNKRNLVLEEGNGPIYTLSWEGNFLASANEKGVIVYEMKEMIPLASIDRMSFDLRADLYPCRLFWESQRNLIISWGKYIQTVDILDSSPSQKVSHLNHSKEELYAKVSSILECDCAVVGVSKIETSFMILAYPGQIETENNIESNEEPSNDNHSEISIFSTDGTNSLLLDTLPPELRVINQNHEEESNDVLELPGYKKYKANDYNIISSIDNDDISKAIWYIISPKQIVEIKKKTFQQHLKWLEEHEMFNAAYTEMFDALVNNTGKFIGTDLSIQNSLMFEIGQGYAELLISSQNYEKAAEVISFVLNRIKIHLEDDAIDLRQVWEAWAYKFASKDKLVIMSQYIPTDITGISQTLYELILSELLDKDIPKFCETVEVWPLDVYNAKSVEIAIIDKLDKFENDDNISNRKFIYSLRVCLAKLLDRSGQIDKAIKYYLIIHYEGILNRIQNENLTYFIRDKVLLIMEYDDYYLQQSANKTIPENETIRVYQQLNDYNRDQAPGVTLLVNNVTAIPPAVVVPQLVKTPFYIYIYLHALRLNDPNLCDQFADMQVELYAEYSPSELLRYLRSSTLYSLAKASQICESRGLVPETIYLLGRMGDFRRALMMILYELKDVDYAIRFAHEQHDKDLWDDLVNISSQSRGENVDESGSESHTLGNNDSMKEDLELPELPLDVINKLRLALLLHADSKFVNPVTLIKSIPPSQTIPGIREAVCTVLSNCQLRIDLLKACNSVLNGYNEKLFIKSRKTLTKGVMLDTRNKCTVCNLNLFPIKALEQTVISPNPPSPSMKLVFGCGHAYHIECLLNPQVLEKINTQISENSLMRTHLGVGKVSSMDDQVGNSRSLAKSRRESNRIHHPRDSKPFDFMTYSSYCNYFIRSKLDLMAKISEFSVPKCPVYEKNATSGMANSGCTYSIDGADELNTKRDEQIGGTKKKWVIPAKFLPQNSNPKQDQANVLSNNNTNILPRVENLIL</sequence>
<accession>A0A1R0H6Y6</accession>
<dbReference type="Gene3D" id="2.130.10.10">
    <property type="entry name" value="YVTN repeat-like/Quinoprotein amine dehydrogenase"/>
    <property type="match status" value="1"/>
</dbReference>
<evidence type="ECO:0000256" key="4">
    <source>
        <dbReference type="PROSITE-ProRule" id="PRU01006"/>
    </source>
</evidence>
<dbReference type="GO" id="GO:0009267">
    <property type="term" value="P:cellular response to starvation"/>
    <property type="evidence" value="ECO:0007669"/>
    <property type="project" value="TreeGrafter"/>
</dbReference>
<name>A0A1R0H6Y6_9FUNG</name>
<gene>
    <name evidence="7" type="ORF">AYI68_g973</name>
</gene>
<dbReference type="OrthoDB" id="244107at2759"/>
<feature type="repeat" description="CHCR" evidence="4">
    <location>
        <begin position="667"/>
        <end position="811"/>
    </location>
</feature>
<reference evidence="7 8" key="1">
    <citation type="journal article" date="2016" name="Mol. Biol. Evol.">
        <title>Genome-Wide Survey of Gut Fungi (Harpellales) Reveals the First Horizontally Transferred Ubiquitin Gene from a Mosquito Host.</title>
        <authorList>
            <person name="Wang Y."/>
            <person name="White M.M."/>
            <person name="Kvist S."/>
            <person name="Moncalvo J.M."/>
        </authorList>
    </citation>
    <scope>NUCLEOTIDE SEQUENCE [LARGE SCALE GENOMIC DNA]</scope>
    <source>
        <strain evidence="7 8">ALG-7-W6</strain>
    </source>
</reference>
<dbReference type="PROSITE" id="PS50082">
    <property type="entry name" value="WD_REPEATS_2"/>
    <property type="match status" value="1"/>
</dbReference>
<dbReference type="InterPro" id="IPR057780">
    <property type="entry name" value="Beta-prop_Vps41"/>
</dbReference>
<evidence type="ECO:0000313" key="8">
    <source>
        <dbReference type="Proteomes" id="UP000187455"/>
    </source>
</evidence>